<feature type="compositionally biased region" description="Basic and acidic residues" evidence="6">
    <location>
        <begin position="438"/>
        <end position="449"/>
    </location>
</feature>
<feature type="compositionally biased region" description="Basic and acidic residues" evidence="6">
    <location>
        <begin position="254"/>
        <end position="270"/>
    </location>
</feature>
<feature type="coiled-coil region" evidence="5">
    <location>
        <begin position="647"/>
        <end position="752"/>
    </location>
</feature>
<reference evidence="9 10" key="1">
    <citation type="journal article" date="2019" name="G3 (Bethesda)">
        <title>Sequencing of a Wild Apple (Malus baccata) Genome Unravels the Differences Between Cultivated and Wild Apple Species Regarding Disease Resistance and Cold Tolerance.</title>
        <authorList>
            <person name="Chen X."/>
        </authorList>
    </citation>
    <scope>NUCLEOTIDE SEQUENCE [LARGE SCALE GENOMIC DNA]</scope>
    <source>
        <strain evidence="10">cv. Shandingzi</strain>
        <tissue evidence="9">Leaves</tissue>
    </source>
</reference>
<evidence type="ECO:0000256" key="7">
    <source>
        <dbReference type="SAM" id="Phobius"/>
    </source>
</evidence>
<dbReference type="InterPro" id="IPR007656">
    <property type="entry name" value="GTD-bd"/>
</dbReference>
<feature type="compositionally biased region" description="Basic and acidic residues" evidence="6">
    <location>
        <begin position="421"/>
        <end position="430"/>
    </location>
</feature>
<keyword evidence="5" id="KW-0175">Coiled coil</keyword>
<gene>
    <name evidence="9" type="ORF">C1H46_037952</name>
</gene>
<feature type="region of interest" description="Disordered" evidence="6">
    <location>
        <begin position="760"/>
        <end position="790"/>
    </location>
</feature>
<organism evidence="9 10">
    <name type="scientific">Malus baccata</name>
    <name type="common">Siberian crab apple</name>
    <name type="synonym">Pyrus baccata</name>
    <dbReference type="NCBI Taxonomy" id="106549"/>
    <lineage>
        <taxon>Eukaryota</taxon>
        <taxon>Viridiplantae</taxon>
        <taxon>Streptophyta</taxon>
        <taxon>Embryophyta</taxon>
        <taxon>Tracheophyta</taxon>
        <taxon>Spermatophyta</taxon>
        <taxon>Magnoliopsida</taxon>
        <taxon>eudicotyledons</taxon>
        <taxon>Gunneridae</taxon>
        <taxon>Pentapetalae</taxon>
        <taxon>rosids</taxon>
        <taxon>fabids</taxon>
        <taxon>Rosales</taxon>
        <taxon>Rosaceae</taxon>
        <taxon>Amygdaloideae</taxon>
        <taxon>Maleae</taxon>
        <taxon>Malus</taxon>
    </lineage>
</organism>
<dbReference type="Pfam" id="PF04576">
    <property type="entry name" value="Zein-binding"/>
    <property type="match status" value="1"/>
</dbReference>
<feature type="region of interest" description="Disordered" evidence="6">
    <location>
        <begin position="547"/>
        <end position="571"/>
    </location>
</feature>
<dbReference type="STRING" id="106549.A0A540KQT2"/>
<dbReference type="PANTHER" id="PTHR31448">
    <property type="entry name" value="MYOSIN-BINDING PROTEIN 2"/>
    <property type="match status" value="1"/>
</dbReference>
<keyword evidence="2 7" id="KW-0812">Transmembrane</keyword>
<evidence type="ECO:0000256" key="4">
    <source>
        <dbReference type="ARBA" id="ARBA00023136"/>
    </source>
</evidence>
<evidence type="ECO:0000256" key="2">
    <source>
        <dbReference type="ARBA" id="ARBA00022692"/>
    </source>
</evidence>
<feature type="domain" description="GTD-binding" evidence="8">
    <location>
        <begin position="645"/>
        <end position="743"/>
    </location>
</feature>
<dbReference type="PROSITE" id="PS51775">
    <property type="entry name" value="GTD_BINDING"/>
    <property type="match status" value="1"/>
</dbReference>
<keyword evidence="3 7" id="KW-1133">Transmembrane helix</keyword>
<proteinExistence type="predicted"/>
<comment type="subcellular location">
    <subcellularLocation>
        <location evidence="1">Membrane</location>
        <topology evidence="1">Single-pass membrane protein</topology>
    </subcellularLocation>
</comment>
<evidence type="ECO:0000256" key="6">
    <source>
        <dbReference type="SAM" id="MobiDB-lite"/>
    </source>
</evidence>
<evidence type="ECO:0000259" key="8">
    <source>
        <dbReference type="PROSITE" id="PS51775"/>
    </source>
</evidence>
<dbReference type="EMBL" id="VIEB01001026">
    <property type="protein sequence ID" value="TQD76537.1"/>
    <property type="molecule type" value="Genomic_DNA"/>
</dbReference>
<dbReference type="GO" id="GO:0016020">
    <property type="term" value="C:membrane"/>
    <property type="evidence" value="ECO:0007669"/>
    <property type="project" value="UniProtKB-SubCell"/>
</dbReference>
<feature type="compositionally biased region" description="Basic and acidic residues" evidence="6">
    <location>
        <begin position="855"/>
        <end position="864"/>
    </location>
</feature>
<dbReference type="AlphaFoldDB" id="A0A540KQT2"/>
<keyword evidence="4 7" id="KW-0472">Membrane</keyword>
<name>A0A540KQT2_MALBA</name>
<feature type="transmembrane region" description="Helical" evidence="7">
    <location>
        <begin position="12"/>
        <end position="37"/>
    </location>
</feature>
<accession>A0A540KQT2</accession>
<dbReference type="GO" id="GO:0080115">
    <property type="term" value="F:myosin XI tail binding"/>
    <property type="evidence" value="ECO:0007669"/>
    <property type="project" value="UniProtKB-ARBA"/>
</dbReference>
<feature type="compositionally biased region" description="Basic and acidic residues" evidence="6">
    <location>
        <begin position="279"/>
        <end position="289"/>
    </location>
</feature>
<feature type="region of interest" description="Disordered" evidence="6">
    <location>
        <begin position="421"/>
        <end position="451"/>
    </location>
</feature>
<evidence type="ECO:0000256" key="1">
    <source>
        <dbReference type="ARBA" id="ARBA00004167"/>
    </source>
</evidence>
<sequence>MLHRNTNKITLVLIYALLEWILIILLLLNSLFSYLIVKFSDYFGLKRPCLWCSRLDHIFGPRNTNNSYRDLVCESHANEISQLGYCSNHQKLAESQDMCEDCSSKPDCEEWSKKFAFFPWMKQIGMIRDGNEKVTENGNSYRDLVCESHANEISQLGYCSNHQKLAESQDMCEDCSSKPDCEEWSRKFAFFPWMKQIGMIRDGNEKVTENGEERLNCSCCGLSLNKFYPSCIVIKPSWEVLDYAQKQNLSLETGDDHHTEEGDRSDRSGSDFEIGNEEGVEKQKGENRGFEAEDRSAACSVCDYGCKEKEIAANGDEEVERVIEEEQEPTKYIVSPKIRPQDLEFYIDQDDSGLVLVDLIDSPTTIGNQSKQKYNKVEEDQGNSSGCEDVILDFDIGFERQEAKPVVESWRGPEKTEALLSFDESKEESRVSGIDSKGPGETESAKEENEQVGAIANGEIVSDVHQEFEDDVISGDDEIDAEVSIGTEIPEQEPTDEVQSAQGLLHSDLSHNDETDAEVSIGTEIPDQEENDEVQSAQELLYSYACEQEDPSTSSANLHDCDHHGSEQAEEELLEFKTLSVETSEKEKDNHFSLEVDNGLDTPTSIDSLHQFRKGMLLFERRELVTDDSLDGSVMSDTEGGDGVVTVEKLKTALRAERKALNELYAELEEERSASAVAASQTMAMINRLQEEKAAMQMEALQYQRMMEEQSEYDQEAMQLLNELMVKREKEKQELEKELEICRKKLQDYEVKEKMMILRRMKDGSTKSRTSSGACSNGEDSDGLSTDLNNESKEEDCLYGHEESGNQNTPVDAVLYLDESLASFEEEKLSILDQLKELEEKLLTLNDEEEEEHDGDIKPSEHLFLENGNGYHESSDVSSEINGNGIANGHSKEMNGNFQHQDRKIVKGLKAKRLLPLFDAIETKTEDGELNGNTEGYESFTSQDSESKKLAIEEEVDHVYERLQALEADREFLKHCISSLRKGDKGLLLLQEILEHLRDLRSVELRLRTMGDSDL</sequence>
<dbReference type="Proteomes" id="UP000315295">
    <property type="component" value="Unassembled WGS sequence"/>
</dbReference>
<feature type="region of interest" description="Disordered" evidence="6">
    <location>
        <begin position="846"/>
        <end position="897"/>
    </location>
</feature>
<evidence type="ECO:0000313" key="9">
    <source>
        <dbReference type="EMBL" id="TQD76537.1"/>
    </source>
</evidence>
<keyword evidence="10" id="KW-1185">Reference proteome</keyword>
<dbReference type="InterPro" id="IPR039306">
    <property type="entry name" value="MYOB"/>
</dbReference>
<evidence type="ECO:0000256" key="5">
    <source>
        <dbReference type="SAM" id="Coils"/>
    </source>
</evidence>
<protein>
    <recommendedName>
        <fullName evidence="8">GTD-binding domain-containing protein</fullName>
    </recommendedName>
</protein>
<feature type="region of interest" description="Disordered" evidence="6">
    <location>
        <begin position="251"/>
        <end position="289"/>
    </location>
</feature>
<dbReference type="PANTHER" id="PTHR31448:SF3">
    <property type="entry name" value="MYOSIN-BINDING PROTEIN 2"/>
    <property type="match status" value="1"/>
</dbReference>
<comment type="caution">
    <text evidence="9">The sequence shown here is derived from an EMBL/GenBank/DDBJ whole genome shotgun (WGS) entry which is preliminary data.</text>
</comment>
<evidence type="ECO:0000313" key="10">
    <source>
        <dbReference type="Proteomes" id="UP000315295"/>
    </source>
</evidence>
<evidence type="ECO:0000256" key="3">
    <source>
        <dbReference type="ARBA" id="ARBA00022989"/>
    </source>
</evidence>